<dbReference type="NCBIfam" id="NF047360">
    <property type="entry name" value="tail_chap_PVL"/>
    <property type="match status" value="1"/>
</dbReference>
<name>A0ABN0VP74_9BACI</name>
<proteinExistence type="predicted"/>
<dbReference type="RefSeq" id="WP_343795264.1">
    <property type="nucleotide sequence ID" value="NZ_BAAADJ010000001.1"/>
</dbReference>
<organism evidence="1 2">
    <name type="scientific">Bacillus carboniphilus</name>
    <dbReference type="NCBI Taxonomy" id="86663"/>
    <lineage>
        <taxon>Bacteria</taxon>
        <taxon>Bacillati</taxon>
        <taxon>Bacillota</taxon>
        <taxon>Bacilli</taxon>
        <taxon>Bacillales</taxon>
        <taxon>Bacillaceae</taxon>
        <taxon>Bacillus</taxon>
    </lineage>
</organism>
<dbReference type="EMBL" id="BAAADJ010000001">
    <property type="protein sequence ID" value="GAA0313820.1"/>
    <property type="molecule type" value="Genomic_DNA"/>
</dbReference>
<evidence type="ECO:0000313" key="1">
    <source>
        <dbReference type="EMBL" id="GAA0313820.1"/>
    </source>
</evidence>
<comment type="caution">
    <text evidence="1">The sequence shown here is derived from an EMBL/GenBank/DDBJ whole genome shotgun (WGS) entry which is preliminary data.</text>
</comment>
<dbReference type="InterPro" id="IPR057006">
    <property type="entry name" value="Phage_TAC_19"/>
</dbReference>
<keyword evidence="2" id="KW-1185">Reference proteome</keyword>
<accession>A0ABN0VP74</accession>
<gene>
    <name evidence="1" type="ORF">GCM10008967_00380</name>
</gene>
<reference evidence="1 2" key="1">
    <citation type="journal article" date="2019" name="Int. J. Syst. Evol. Microbiol.">
        <title>The Global Catalogue of Microorganisms (GCM) 10K type strain sequencing project: providing services to taxonomists for standard genome sequencing and annotation.</title>
        <authorList>
            <consortium name="The Broad Institute Genomics Platform"/>
            <consortium name="The Broad Institute Genome Sequencing Center for Infectious Disease"/>
            <person name="Wu L."/>
            <person name="Ma J."/>
        </authorList>
    </citation>
    <scope>NUCLEOTIDE SEQUENCE [LARGE SCALE GENOMIC DNA]</scope>
    <source>
        <strain evidence="1 2">JCM 9731</strain>
    </source>
</reference>
<dbReference type="Proteomes" id="UP001500782">
    <property type="component" value="Unassembled WGS sequence"/>
</dbReference>
<protein>
    <submittedName>
        <fullName evidence="1">Uncharacterized protein</fullName>
    </submittedName>
</protein>
<dbReference type="Pfam" id="PF23857">
    <property type="entry name" value="Phage_TAC_19"/>
    <property type="match status" value="1"/>
</dbReference>
<sequence length="93" mass="10844">MNIALRINGEEKIFTTAFIPGLVLRKLAEYQLTMDFRRLSPDETDKLVELVCLSFGNQFTLDEFYNGVDRRELMTEILRILFVDINDPDGKKK</sequence>
<evidence type="ECO:0000313" key="2">
    <source>
        <dbReference type="Proteomes" id="UP001500782"/>
    </source>
</evidence>